<keyword evidence="2" id="KW-1185">Reference proteome</keyword>
<evidence type="ECO:0000313" key="2">
    <source>
        <dbReference type="Proteomes" id="UP000308149"/>
    </source>
</evidence>
<dbReference type="Pfam" id="PF14907">
    <property type="entry name" value="NTP_transf_5"/>
    <property type="match status" value="1"/>
</dbReference>
<gene>
    <name evidence="1" type="ORF">FHQ07_00330</name>
</gene>
<sequence>MTRTPSPIVAASADDDGVRRLAGACYLAMASGDPTWLHALPSVHSMQRSGLGATWANLRARHGMQAPREAAMAGMHLSAGIARRWERLRETLASARTAGFSPVLFKGGAIHARWPETRETRPLSDYDLIVPQAEADAFRAFLARRGFRSPPMGSRLTRWLSKGWMVWRGEGPTYENLDIHARVTEPPMCTSLTRSILGSRESRDGLRIPDAHDSACMIALHVARSGMHRPLHEYLDLLRFVDGMADADWLALQERARRHHLRPALFAALRQALHCLALRELDPARAAALEARIDALGRRIGALRRHALDRIAAPDHPLHPAPAQDRPLVRRSLVFWAGTESSGRVMAAFVLYGGARLLDRFPGASTPAGEDGDQAP</sequence>
<dbReference type="GO" id="GO:0016740">
    <property type="term" value="F:transferase activity"/>
    <property type="evidence" value="ECO:0007669"/>
    <property type="project" value="UniProtKB-KW"/>
</dbReference>
<dbReference type="KEGG" id="thes:FHQ07_00330"/>
<dbReference type="AlphaFoldDB" id="A0A5B7ZKX8"/>
<reference evidence="1 2" key="1">
    <citation type="submission" date="2019-06" db="EMBL/GenBank/DDBJ databases">
        <title>Thermomonas aquatica sp. nov., isolated from an industrial wastewater treatment plant.</title>
        <authorList>
            <person name="Jeon J.H."/>
            <person name="Park D.-S."/>
        </authorList>
    </citation>
    <scope>NUCLEOTIDE SEQUENCE [LARGE SCALE GENOMIC DNA]</scope>
    <source>
        <strain evidence="1 2">SY21</strain>
    </source>
</reference>
<accession>A0A5B7ZKX8</accession>
<dbReference type="Proteomes" id="UP000308149">
    <property type="component" value="Chromosome"/>
</dbReference>
<dbReference type="InterPro" id="IPR039498">
    <property type="entry name" value="NTP_transf_5"/>
</dbReference>
<organism evidence="1 2">
    <name type="scientific">Thermomonas aquatica</name>
    <dbReference type="NCBI Taxonomy" id="2202149"/>
    <lineage>
        <taxon>Bacteria</taxon>
        <taxon>Pseudomonadati</taxon>
        <taxon>Pseudomonadota</taxon>
        <taxon>Gammaproteobacteria</taxon>
        <taxon>Lysobacterales</taxon>
        <taxon>Lysobacteraceae</taxon>
        <taxon>Thermomonas</taxon>
    </lineage>
</organism>
<proteinExistence type="predicted"/>
<dbReference type="EMBL" id="CP040871">
    <property type="protein sequence ID" value="QDA55874.1"/>
    <property type="molecule type" value="Genomic_DNA"/>
</dbReference>
<keyword evidence="1" id="KW-0808">Transferase</keyword>
<dbReference type="Gene3D" id="3.30.460.40">
    <property type="match status" value="1"/>
</dbReference>
<evidence type="ECO:0000313" key="1">
    <source>
        <dbReference type="EMBL" id="QDA55874.1"/>
    </source>
</evidence>
<protein>
    <submittedName>
        <fullName evidence="1">Nucleotidyltransferase family protein</fullName>
    </submittedName>
</protein>
<name>A0A5B7ZKX8_9GAMM</name>